<evidence type="ECO:0000313" key="3">
    <source>
        <dbReference type="Proteomes" id="UP000236752"/>
    </source>
</evidence>
<evidence type="ECO:0000313" key="2">
    <source>
        <dbReference type="EMBL" id="SEG27574.1"/>
    </source>
</evidence>
<evidence type="ECO:0000259" key="1">
    <source>
        <dbReference type="PROSITE" id="PS51819"/>
    </source>
</evidence>
<dbReference type="AlphaFoldDB" id="A0A1H5YU87"/>
<dbReference type="InterPro" id="IPR004360">
    <property type="entry name" value="Glyas_Fos-R_dOase_dom"/>
</dbReference>
<dbReference type="InterPro" id="IPR029068">
    <property type="entry name" value="Glyas_Bleomycin-R_OHBP_Dase"/>
</dbReference>
<dbReference type="CDD" id="cd07253">
    <property type="entry name" value="GLOD5"/>
    <property type="match status" value="1"/>
</dbReference>
<keyword evidence="2" id="KW-0560">Oxidoreductase</keyword>
<sequence length="133" mass="14233">MTSPQIKSLDHLVLTVADISATIAFYCDALGMTHQEFRGADDVLRHALVFGSQKINLHQAGAEFEPKANHPTPGSADLCLLSDTALDDWIVHLSACGVGIEEGPVGRTGAVGPLRSIYLRDPDANLIEISNQL</sequence>
<dbReference type="Gene3D" id="3.10.180.10">
    <property type="entry name" value="2,3-Dihydroxybiphenyl 1,2-Dioxygenase, domain 1"/>
    <property type="match status" value="1"/>
</dbReference>
<keyword evidence="2" id="KW-0223">Dioxygenase</keyword>
<gene>
    <name evidence="2" type="ORF">SAMN04488045_2260</name>
</gene>
<dbReference type="PANTHER" id="PTHR21366:SF14">
    <property type="entry name" value="GLYOXALASE DOMAIN-CONTAINING PROTEIN 5"/>
    <property type="match status" value="1"/>
</dbReference>
<dbReference type="PROSITE" id="PS51819">
    <property type="entry name" value="VOC"/>
    <property type="match status" value="1"/>
</dbReference>
<keyword evidence="3" id="KW-1185">Reference proteome</keyword>
<proteinExistence type="predicted"/>
<dbReference type="GO" id="GO:0051213">
    <property type="term" value="F:dioxygenase activity"/>
    <property type="evidence" value="ECO:0007669"/>
    <property type="project" value="UniProtKB-KW"/>
</dbReference>
<dbReference type="PANTHER" id="PTHR21366">
    <property type="entry name" value="GLYOXALASE FAMILY PROTEIN"/>
    <property type="match status" value="1"/>
</dbReference>
<accession>A0A1H5YU87</accession>
<dbReference type="SUPFAM" id="SSF54593">
    <property type="entry name" value="Glyoxalase/Bleomycin resistance protein/Dihydroxybiphenyl dioxygenase"/>
    <property type="match status" value="1"/>
</dbReference>
<dbReference type="OrthoDB" id="9812656at2"/>
<dbReference type="InterPro" id="IPR050383">
    <property type="entry name" value="GlyoxalaseI/FosfomycinResist"/>
</dbReference>
<dbReference type="EMBL" id="FNUZ01000003">
    <property type="protein sequence ID" value="SEG27574.1"/>
    <property type="molecule type" value="Genomic_DNA"/>
</dbReference>
<feature type="domain" description="VOC" evidence="1">
    <location>
        <begin position="8"/>
        <end position="132"/>
    </location>
</feature>
<organism evidence="2 3">
    <name type="scientific">Thalassococcus halodurans</name>
    <dbReference type="NCBI Taxonomy" id="373675"/>
    <lineage>
        <taxon>Bacteria</taxon>
        <taxon>Pseudomonadati</taxon>
        <taxon>Pseudomonadota</taxon>
        <taxon>Alphaproteobacteria</taxon>
        <taxon>Rhodobacterales</taxon>
        <taxon>Roseobacteraceae</taxon>
        <taxon>Thalassococcus</taxon>
    </lineage>
</organism>
<name>A0A1H5YU87_9RHOB</name>
<protein>
    <submittedName>
        <fullName evidence="2">Catechol 2,3-dioxygenase</fullName>
    </submittedName>
</protein>
<dbReference type="InterPro" id="IPR037523">
    <property type="entry name" value="VOC_core"/>
</dbReference>
<dbReference type="Proteomes" id="UP000236752">
    <property type="component" value="Unassembled WGS sequence"/>
</dbReference>
<reference evidence="2 3" key="1">
    <citation type="submission" date="2016-10" db="EMBL/GenBank/DDBJ databases">
        <authorList>
            <person name="de Groot N.N."/>
        </authorList>
    </citation>
    <scope>NUCLEOTIDE SEQUENCE [LARGE SCALE GENOMIC DNA]</scope>
    <source>
        <strain evidence="2 3">DSM 26915</strain>
    </source>
</reference>
<dbReference type="RefSeq" id="WP_103910590.1">
    <property type="nucleotide sequence ID" value="NZ_FNUZ01000003.1"/>
</dbReference>
<dbReference type="Pfam" id="PF00903">
    <property type="entry name" value="Glyoxalase"/>
    <property type="match status" value="1"/>
</dbReference>